<protein>
    <submittedName>
        <fullName evidence="3">Energy transducer TonB</fullName>
    </submittedName>
</protein>
<sequence>MRRRLFFSCVWLAGFVLYGQAQEQKPFTVAVLPPHITDEVGGVSADTVLDVVEQALARQGLGVLPRARTRSAAPPVADLNFNPTCIEAQALGARVGSEGYVLVALRRGERSAPNRQTVIGGSLHLFAVATRTGQLVASEHLDFTESELGFLPTVAPLVTTAAGKLSAGWRTIQTQLLGSAGQTATCQADVDFRLADSPPGVTPPVPLVRPRPEPTNLARVAGVSATVGAEVHLTADGQVCEVMITRWAGYGLEAAVEKALRAARFKPATRDGQPISARFLAEFNFRTVGSSLPAKPNQTFISSEFGLAHTPPRVACLSPMPPPRTATSSAHRVTWFLRPSSRLLGEHRHVCTGGQRPNSPVDHQSLR</sequence>
<keyword evidence="1" id="KW-0732">Signal</keyword>
<reference evidence="3 4" key="1">
    <citation type="submission" date="2021-03" db="EMBL/GenBank/DDBJ databases">
        <title>Genomic and phenotypic characterization of Chloracidobacterium isolates provides evidence for multiple species.</title>
        <authorList>
            <person name="Saini M.K."/>
            <person name="Costas A.M.G."/>
            <person name="Tank M."/>
            <person name="Bryant D.A."/>
        </authorList>
    </citation>
    <scope>NUCLEOTIDE SEQUENCE [LARGE SCALE GENOMIC DNA]</scope>
    <source>
        <strain evidence="3 4">BV2-C</strain>
    </source>
</reference>
<organism evidence="3 4">
    <name type="scientific">Chloracidobacterium validum</name>
    <dbReference type="NCBI Taxonomy" id="2821543"/>
    <lineage>
        <taxon>Bacteria</taxon>
        <taxon>Pseudomonadati</taxon>
        <taxon>Acidobacteriota</taxon>
        <taxon>Terriglobia</taxon>
        <taxon>Terriglobales</taxon>
        <taxon>Acidobacteriaceae</taxon>
        <taxon>Chloracidobacterium</taxon>
    </lineage>
</organism>
<dbReference type="Gene3D" id="3.30.1150.10">
    <property type="match status" value="1"/>
</dbReference>
<dbReference type="Proteomes" id="UP000676506">
    <property type="component" value="Chromosome 1"/>
</dbReference>
<evidence type="ECO:0000259" key="2">
    <source>
        <dbReference type="Pfam" id="PF03544"/>
    </source>
</evidence>
<proteinExistence type="predicted"/>
<gene>
    <name evidence="3" type="ORF">J8C06_10345</name>
</gene>
<feature type="domain" description="TonB C-terminal" evidence="2">
    <location>
        <begin position="218"/>
        <end position="286"/>
    </location>
</feature>
<evidence type="ECO:0000313" key="4">
    <source>
        <dbReference type="Proteomes" id="UP000676506"/>
    </source>
</evidence>
<feature type="chain" id="PRO_5046444950" evidence="1">
    <location>
        <begin position="22"/>
        <end position="367"/>
    </location>
</feature>
<name>A0ABX8BAH8_9BACT</name>
<dbReference type="SUPFAM" id="SSF74653">
    <property type="entry name" value="TolA/TonB C-terminal domain"/>
    <property type="match status" value="1"/>
</dbReference>
<dbReference type="Pfam" id="PF03544">
    <property type="entry name" value="TonB_C"/>
    <property type="match status" value="1"/>
</dbReference>
<dbReference type="RefSeq" id="WP_211428616.1">
    <property type="nucleotide sequence ID" value="NZ_CP072648.1"/>
</dbReference>
<keyword evidence="4" id="KW-1185">Reference proteome</keyword>
<accession>A0ABX8BAH8</accession>
<feature type="signal peptide" evidence="1">
    <location>
        <begin position="1"/>
        <end position="21"/>
    </location>
</feature>
<evidence type="ECO:0000313" key="3">
    <source>
        <dbReference type="EMBL" id="QUW02725.1"/>
    </source>
</evidence>
<dbReference type="InterPro" id="IPR037682">
    <property type="entry name" value="TonB_C"/>
</dbReference>
<evidence type="ECO:0000256" key="1">
    <source>
        <dbReference type="SAM" id="SignalP"/>
    </source>
</evidence>
<dbReference type="EMBL" id="CP072648">
    <property type="protein sequence ID" value="QUW02725.1"/>
    <property type="molecule type" value="Genomic_DNA"/>
</dbReference>